<dbReference type="EMBL" id="WBOF01000001">
    <property type="protein sequence ID" value="MQS15545.1"/>
    <property type="molecule type" value="Genomic_DNA"/>
</dbReference>
<dbReference type="PANTHER" id="PTHR38436">
    <property type="entry name" value="POLYKETIDE CYCLASE SNOAL-LIKE DOMAIN"/>
    <property type="match status" value="1"/>
</dbReference>
<protein>
    <submittedName>
        <fullName evidence="1">Ester cyclase</fullName>
    </submittedName>
</protein>
<dbReference type="InterPro" id="IPR009959">
    <property type="entry name" value="Cyclase_SnoaL-like"/>
</dbReference>
<evidence type="ECO:0000313" key="1">
    <source>
        <dbReference type="EMBL" id="MQS15545.1"/>
    </source>
</evidence>
<dbReference type="AlphaFoldDB" id="A0A6N7KXM9"/>
<dbReference type="SUPFAM" id="SSF54427">
    <property type="entry name" value="NTF2-like"/>
    <property type="match status" value="1"/>
</dbReference>
<dbReference type="PANTHER" id="PTHR38436:SF1">
    <property type="entry name" value="ESTER CYCLASE"/>
    <property type="match status" value="1"/>
</dbReference>
<organism evidence="1 2">
    <name type="scientific">Streptomyces kaniharaensis</name>
    <dbReference type="NCBI Taxonomy" id="212423"/>
    <lineage>
        <taxon>Bacteria</taxon>
        <taxon>Bacillati</taxon>
        <taxon>Actinomycetota</taxon>
        <taxon>Actinomycetes</taxon>
        <taxon>Kitasatosporales</taxon>
        <taxon>Streptomycetaceae</taxon>
        <taxon>Streptomyces</taxon>
    </lineage>
</organism>
<dbReference type="Pfam" id="PF07366">
    <property type="entry name" value="SnoaL"/>
    <property type="match status" value="1"/>
</dbReference>
<dbReference type="RefSeq" id="WP_153465117.1">
    <property type="nucleotide sequence ID" value="NZ_WBOF01000001.1"/>
</dbReference>
<dbReference type="Proteomes" id="UP000450000">
    <property type="component" value="Unassembled WGS sequence"/>
</dbReference>
<keyword evidence="2" id="KW-1185">Reference proteome</keyword>
<dbReference type="InterPro" id="IPR032710">
    <property type="entry name" value="NTF2-like_dom_sf"/>
</dbReference>
<dbReference type="Gene3D" id="3.10.450.50">
    <property type="match status" value="1"/>
</dbReference>
<name>A0A6N7KXM9_9ACTN</name>
<gene>
    <name evidence="1" type="ORF">F7Q99_25555</name>
</gene>
<comment type="caution">
    <text evidence="1">The sequence shown here is derived from an EMBL/GenBank/DDBJ whole genome shotgun (WGS) entry which is preliminary data.</text>
</comment>
<proteinExistence type="predicted"/>
<dbReference type="OrthoDB" id="9182871at2"/>
<dbReference type="GO" id="GO:0030638">
    <property type="term" value="P:polyketide metabolic process"/>
    <property type="evidence" value="ECO:0007669"/>
    <property type="project" value="InterPro"/>
</dbReference>
<reference evidence="1 2" key="1">
    <citation type="submission" date="2019-09" db="EMBL/GenBank/DDBJ databases">
        <title>Genome Sequences of Streptomyces kaniharaensis ATCC 21070.</title>
        <authorList>
            <person name="Zhu W."/>
            <person name="De Crecy-Lagard V."/>
            <person name="Richards N.G."/>
        </authorList>
    </citation>
    <scope>NUCLEOTIDE SEQUENCE [LARGE SCALE GENOMIC DNA]</scope>
    <source>
        <strain evidence="1 2">SF-557</strain>
    </source>
</reference>
<accession>A0A6N7KXM9</accession>
<sequence length="182" mass="19862">MDSSRDGRALGPRELGPRILDDLWNRRDVGVIDRHFGSEVVTHLPLPGQPVIKGTPGLRKLAEDMFAALPDLAYRAVEVVAAGDKVLVRGELTGTQRGFLMGIPPTGRSTRLTEHVILRFDGDRVVEMWQQADYLSVLSQLGITPPEGAGPLGTVAHTFRTVGRLGGLAVRDRIRQRKAAAR</sequence>
<evidence type="ECO:0000313" key="2">
    <source>
        <dbReference type="Proteomes" id="UP000450000"/>
    </source>
</evidence>